<dbReference type="Proteomes" id="UP000007374">
    <property type="component" value="Unassembled WGS sequence"/>
</dbReference>
<comment type="caution">
    <text evidence="2">The sequence shown here is derived from an EMBL/GenBank/DDBJ whole genome shotgun (WGS) entry which is preliminary data.</text>
</comment>
<reference evidence="2 3" key="1">
    <citation type="journal article" date="2012" name="J. Bacteriol.">
        <title>Genome Sequence of Nitratireductor indicus Type Strain C115.</title>
        <authorList>
            <person name="Lai Q."/>
            <person name="Li G."/>
            <person name="Yu Z."/>
            <person name="Shao Z."/>
        </authorList>
    </citation>
    <scope>NUCLEOTIDE SEQUENCE [LARGE SCALE GENOMIC DNA]</scope>
    <source>
        <strain evidence="2 3">C115</strain>
    </source>
</reference>
<dbReference type="Pfam" id="PF13683">
    <property type="entry name" value="rve_3"/>
    <property type="match status" value="1"/>
</dbReference>
<dbReference type="EMBL" id="AMSI01000007">
    <property type="protein sequence ID" value="EKF42358.1"/>
    <property type="molecule type" value="Genomic_DNA"/>
</dbReference>
<organism evidence="2 3">
    <name type="scientific">Nitratireductor indicus C115</name>
    <dbReference type="NCBI Taxonomy" id="1231190"/>
    <lineage>
        <taxon>Bacteria</taxon>
        <taxon>Pseudomonadati</taxon>
        <taxon>Pseudomonadota</taxon>
        <taxon>Alphaproteobacteria</taxon>
        <taxon>Hyphomicrobiales</taxon>
        <taxon>Phyllobacteriaceae</taxon>
        <taxon>Nitratireductor</taxon>
    </lineage>
</organism>
<sequence length="39" mass="4867">MQNGFVESFNGRLRDECLNEHLFRSYRHAREIIEEWRID</sequence>
<dbReference type="SUPFAM" id="SSF53098">
    <property type="entry name" value="Ribonuclease H-like"/>
    <property type="match status" value="1"/>
</dbReference>
<evidence type="ECO:0000313" key="2">
    <source>
        <dbReference type="EMBL" id="EKF42358.1"/>
    </source>
</evidence>
<evidence type="ECO:0000313" key="3">
    <source>
        <dbReference type="Proteomes" id="UP000007374"/>
    </source>
</evidence>
<dbReference type="STRING" id="721133.SAMN05216176_10714"/>
<gene>
    <name evidence="2" type="ORF">NA8A_12435</name>
</gene>
<name>K2N4M9_9HYPH</name>
<evidence type="ECO:0000259" key="1">
    <source>
        <dbReference type="Pfam" id="PF13683"/>
    </source>
</evidence>
<dbReference type="eggNOG" id="COG2801">
    <property type="taxonomic scope" value="Bacteria"/>
</dbReference>
<accession>K2N4M9</accession>
<dbReference type="PATRIC" id="fig|1231190.3.peg.2584"/>
<dbReference type="PANTHER" id="PTHR47515:SF1">
    <property type="entry name" value="BLR2054 PROTEIN"/>
    <property type="match status" value="1"/>
</dbReference>
<dbReference type="AlphaFoldDB" id="K2N4M9"/>
<protein>
    <submittedName>
        <fullName evidence="2">Putative transposase</fullName>
    </submittedName>
</protein>
<dbReference type="GO" id="GO:0015074">
    <property type="term" value="P:DNA integration"/>
    <property type="evidence" value="ECO:0007669"/>
    <property type="project" value="InterPro"/>
</dbReference>
<feature type="domain" description="Integrase catalytic" evidence="1">
    <location>
        <begin position="1"/>
        <end position="38"/>
    </location>
</feature>
<dbReference type="InterPro" id="IPR012337">
    <property type="entry name" value="RNaseH-like_sf"/>
</dbReference>
<proteinExistence type="predicted"/>
<dbReference type="PANTHER" id="PTHR47515">
    <property type="entry name" value="LOW CALCIUM RESPONSE LOCUS PROTEIN T"/>
    <property type="match status" value="1"/>
</dbReference>
<dbReference type="InterPro" id="IPR001584">
    <property type="entry name" value="Integrase_cat-core"/>
</dbReference>
<keyword evidence="3" id="KW-1185">Reference proteome</keyword>